<dbReference type="Pfam" id="PF25043">
    <property type="entry name" value="DUF7788"/>
    <property type="match status" value="1"/>
</dbReference>
<dbReference type="Gene3D" id="3.40.50.410">
    <property type="entry name" value="von Willebrand factor, type A domain"/>
    <property type="match status" value="1"/>
</dbReference>
<dbReference type="InterPro" id="IPR058580">
    <property type="entry name" value="DUF2828"/>
</dbReference>
<dbReference type="Proteomes" id="UP001233271">
    <property type="component" value="Chromosome 5"/>
</dbReference>
<protein>
    <submittedName>
        <fullName evidence="4">Uncharacterized protein</fullName>
    </submittedName>
</protein>
<dbReference type="PANTHER" id="PTHR31373:SF27">
    <property type="entry name" value="TROVE DOMAIN-CONTAINING PROTEIN"/>
    <property type="match status" value="1"/>
</dbReference>
<evidence type="ECO:0000256" key="1">
    <source>
        <dbReference type="SAM" id="MobiDB-lite"/>
    </source>
</evidence>
<dbReference type="InterPro" id="IPR056690">
    <property type="entry name" value="DUF7788"/>
</dbReference>
<dbReference type="EMBL" id="AP028216">
    <property type="protein sequence ID" value="BEI92975.1"/>
    <property type="molecule type" value="Genomic_DNA"/>
</dbReference>
<dbReference type="AlphaFoldDB" id="A0AA48L6T4"/>
<dbReference type="Pfam" id="PF11443">
    <property type="entry name" value="DUF2828"/>
    <property type="match status" value="1"/>
</dbReference>
<name>A0AA48L6T4_9TREE</name>
<evidence type="ECO:0000259" key="3">
    <source>
        <dbReference type="Pfam" id="PF25043"/>
    </source>
</evidence>
<feature type="domain" description="DUF2828" evidence="2">
    <location>
        <begin position="77"/>
        <end position="555"/>
    </location>
</feature>
<dbReference type="InterPro" id="IPR036465">
    <property type="entry name" value="vWFA_dom_sf"/>
</dbReference>
<keyword evidence="5" id="KW-1185">Reference proteome</keyword>
<gene>
    <name evidence="4" type="ORF">CcaverHIS019_0506030</name>
</gene>
<evidence type="ECO:0000259" key="2">
    <source>
        <dbReference type="Pfam" id="PF11443"/>
    </source>
</evidence>
<feature type="compositionally biased region" description="Acidic residues" evidence="1">
    <location>
        <begin position="749"/>
        <end position="770"/>
    </location>
</feature>
<sequence>MASTAETPLSHEWALPESLERLLALDATARADAIEELLKETHPNVLPVTTRASSTTLAQAPSAPFLDALHKAPDSNTWNNAPAFSSTDSALLDLFNELQDGARPVVLFGMLSKAWEEDADKTLRIIFHTRSIHEGKGLRVPFFNCVAWLWDNHPRTLLANLRLIVEPTCERARPKKKDAAKAEANNNVMTLDEDGEPEKEPGYPPRPHGSFDDLNDILVLAINGQLTTSYTGRLTAIDEALAPASSRNSFKAGRLSNDSMRKRRGFANAAREALKSAKIEQKAVAISERGAGRAVMTEPTDGGPSSNQETQETRKRKVVETESVSLKSKLARCGSKQMRDAVIAEHTDKGLADPKVQILMTEVVNIYTDFLKADLERLQAHNVYLERPEAERKGDGYGAPNTSPHLFGMTYAAKWAPTPGKSADKQLHIVSALAREFFPADNKARIRFQTEVLTPLRRVLDVPESQMVKGEWTINYSKVPARCMARNDTMFLEHDPRGFDKYLLAVAAGKRSISAASLVPHEVLKKSLDPKSSSAIISRVANLQWASLVDSIRSSVKGELSNCIAVADVSGSMGSVYYSYFSGGQVEPIWPCLALTLLMTELARPPWNGTFITFSSSPRIERVDNTLPVSERARNLSQADWGQSTNYAAVFDSILRVAKENKLAPEDMVKTVFVFSDMQFDESGHFGETEHRAVVRRFEEASYPMPELVYWNLQSAATKPVQADTPGCALVSGFSGALMKYFIRALGDGGDEEPGEDEGPEEDEDWDDLEDLKIVHDDEDSEGKKTKAEAKTKPAKEEKTPMDHLNATIAAKPFRGVVVVD</sequence>
<dbReference type="KEGG" id="ccac:CcaHIS019_0506030"/>
<accession>A0AA48L6T4</accession>
<dbReference type="SUPFAM" id="SSF53300">
    <property type="entry name" value="vWA-like"/>
    <property type="match status" value="1"/>
</dbReference>
<feature type="compositionally biased region" description="Basic and acidic residues" evidence="1">
    <location>
        <begin position="771"/>
        <end position="802"/>
    </location>
</feature>
<proteinExistence type="predicted"/>
<evidence type="ECO:0000313" key="5">
    <source>
        <dbReference type="Proteomes" id="UP001233271"/>
    </source>
</evidence>
<feature type="region of interest" description="Disordered" evidence="1">
    <location>
        <begin position="187"/>
        <end position="209"/>
    </location>
</feature>
<dbReference type="PANTHER" id="PTHR31373">
    <property type="entry name" value="OS06G0652100 PROTEIN"/>
    <property type="match status" value="1"/>
</dbReference>
<feature type="region of interest" description="Disordered" evidence="1">
    <location>
        <begin position="290"/>
        <end position="321"/>
    </location>
</feature>
<reference evidence="4" key="1">
    <citation type="journal article" date="2023" name="BMC Genomics">
        <title>Chromosome-level genome assemblies of Cutaneotrichosporon spp. (Trichosporonales, Basidiomycota) reveal imbalanced evolution between nucleotide sequences and chromosome synteny.</title>
        <authorList>
            <person name="Kobayashi Y."/>
            <person name="Kayamori A."/>
            <person name="Aoki K."/>
            <person name="Shiwa Y."/>
            <person name="Matsutani M."/>
            <person name="Fujita N."/>
            <person name="Sugita T."/>
            <person name="Iwasaki W."/>
            <person name="Tanaka N."/>
            <person name="Takashima M."/>
        </authorList>
    </citation>
    <scope>NUCLEOTIDE SEQUENCE</scope>
    <source>
        <strain evidence="4">HIS019</strain>
    </source>
</reference>
<evidence type="ECO:0000313" key="4">
    <source>
        <dbReference type="EMBL" id="BEI92975.1"/>
    </source>
</evidence>
<dbReference type="InterPro" id="IPR011205">
    <property type="entry name" value="UCP015417_vWA"/>
</dbReference>
<dbReference type="GeneID" id="85496845"/>
<dbReference type="PIRSF" id="PIRSF015417">
    <property type="entry name" value="T31B5_30_vWA"/>
    <property type="match status" value="1"/>
</dbReference>
<feature type="region of interest" description="Disordered" evidence="1">
    <location>
        <begin position="748"/>
        <end position="807"/>
    </location>
</feature>
<dbReference type="RefSeq" id="XP_060458240.1">
    <property type="nucleotide sequence ID" value="XM_060601780.1"/>
</dbReference>
<organism evidence="4 5">
    <name type="scientific">Cutaneotrichosporon cavernicola</name>
    <dbReference type="NCBI Taxonomy" id="279322"/>
    <lineage>
        <taxon>Eukaryota</taxon>
        <taxon>Fungi</taxon>
        <taxon>Dikarya</taxon>
        <taxon>Basidiomycota</taxon>
        <taxon>Agaricomycotina</taxon>
        <taxon>Tremellomycetes</taxon>
        <taxon>Trichosporonales</taxon>
        <taxon>Trichosporonaceae</taxon>
        <taxon>Cutaneotrichosporon</taxon>
    </lineage>
</organism>
<feature type="domain" description="DUF7788" evidence="3">
    <location>
        <begin position="562"/>
        <end position="785"/>
    </location>
</feature>